<keyword evidence="1" id="KW-0732">Signal</keyword>
<dbReference type="AlphaFoldDB" id="A0A1F8GEQ2"/>
<evidence type="ECO:0008006" key="5">
    <source>
        <dbReference type="Google" id="ProtNLM"/>
    </source>
</evidence>
<reference evidence="3 4" key="1">
    <citation type="journal article" date="2016" name="Nat. Commun.">
        <title>Thousands of microbial genomes shed light on interconnected biogeochemical processes in an aquifer system.</title>
        <authorList>
            <person name="Anantharaman K."/>
            <person name="Brown C.T."/>
            <person name="Hug L.A."/>
            <person name="Sharon I."/>
            <person name="Castelle C.J."/>
            <person name="Probst A.J."/>
            <person name="Thomas B.C."/>
            <person name="Singh A."/>
            <person name="Wilkins M.J."/>
            <person name="Karaoz U."/>
            <person name="Brodie E.L."/>
            <person name="Williams K.H."/>
            <person name="Hubbard S.S."/>
            <person name="Banfield J.F."/>
        </authorList>
    </citation>
    <scope>NUCLEOTIDE SEQUENCE [LARGE SCALE GENOMIC DNA]</scope>
</reference>
<gene>
    <name evidence="3" type="ORF">A2918_00575</name>
</gene>
<dbReference type="Pfam" id="PF13517">
    <property type="entry name" value="FG-GAP_3"/>
    <property type="match status" value="1"/>
</dbReference>
<sequence>MNKKNKQWRFVTIGFIVILTLATFLIGNFDRNAKAVSDIFPDIFIYDKNTGSWSIKFNNGSGTFSEKNGSWDPQWSVQAANFNGDDLTDFFLYKKTTGQWFKAINNGSDDFTYSESGTFSTDWNIYIMNLNGDGISDVFFYNFSNGVWAKCNSVIGNGFSCAQSRYWSANWQVYPTRINSDSYDDLFLYNPTNGAWYRVINDGNLNSDFSYPLNSQWSPNWQIYPADFNGDGLSDILLYGPANTPTGYVAINNGSDFSYPFSANLDRDWDSLSVADFNGDDKADIFFYKKSNGIWVQAINNGSGTDFAYYSGVWDVNWQVYISDFDNNSRSDILVYNSQNGNWVSLIYNSPGVFSQKNGNWGVDKTIIAETADTSRVLNNRPIQFGVSPPEIKAFSSNLSTASPGQSVVLAWEVSGAAKLIFNPGNVDVTNRNSYSLNFQSDTLYNLTAENGAKKTVSKVFVKNTQRLPSKMTGLWVGPRYNPTSESALRAERKDIPSLRQDFGAKMIMYNLDWLFYDYFNSNNFRSGNYSSNIARINAFCNARISEANSNNTDIFWATIVPFEKGLATAYKSQYLNDIASCFNSSRVLGIHTIDEPGAPIEAGNTGVAWSKVSLQEGYNLFKTRFPDKYIWYNEAPGLSVNQMNGYDWGDIVSIDYYPINNQPADINVPATYASYYQDVFQLAGIRDRWFVHQAVNNYAYTNNPSHRTPTPNELQAMANYNWSQDFQGLIWWGTALNNYIPQHFTFIPGLSILNDFIPDNLFKATLMSINGNPPTPTPAPTPTPTPTPTPVTKIIRFQGDPQIYVQTPDSQLKWIPTPQVFQNLNLDWNKVEVKPAGTADQYMRAKLLRADNDTKVYYITESGMKRWMLTAEIFLSYGNKWEDIVTVKQFELDAIPDNILIYIPGDAKIYKLEGNIKRWIVSVDAFTRNGFKWDEVAPVNQTELDGYVLGSDIE</sequence>
<evidence type="ECO:0000256" key="1">
    <source>
        <dbReference type="ARBA" id="ARBA00022729"/>
    </source>
</evidence>
<comment type="caution">
    <text evidence="3">The sequence shown here is derived from an EMBL/GenBank/DDBJ whole genome shotgun (WGS) entry which is preliminary data.</text>
</comment>
<organism evidence="3 4">
    <name type="scientific">Candidatus Yanofskybacteria bacterium RIFCSPLOWO2_01_FULL_42_49</name>
    <dbReference type="NCBI Taxonomy" id="1802694"/>
    <lineage>
        <taxon>Bacteria</taxon>
        <taxon>Candidatus Yanofskyibacteriota</taxon>
    </lineage>
</organism>
<dbReference type="STRING" id="1802694.A2918_00575"/>
<keyword evidence="2" id="KW-1133">Transmembrane helix</keyword>
<dbReference type="SUPFAM" id="SSF69318">
    <property type="entry name" value="Integrin alpha N-terminal domain"/>
    <property type="match status" value="1"/>
</dbReference>
<dbReference type="EMBL" id="MGKI01000002">
    <property type="protein sequence ID" value="OGN23530.1"/>
    <property type="molecule type" value="Genomic_DNA"/>
</dbReference>
<evidence type="ECO:0000313" key="3">
    <source>
        <dbReference type="EMBL" id="OGN23530.1"/>
    </source>
</evidence>
<dbReference type="InterPro" id="IPR013517">
    <property type="entry name" value="FG-GAP"/>
</dbReference>
<accession>A0A1F8GEQ2</accession>
<evidence type="ECO:0000313" key="4">
    <source>
        <dbReference type="Proteomes" id="UP000178227"/>
    </source>
</evidence>
<protein>
    <recommendedName>
        <fullName evidence="5">VCBS repeat-containing protein</fullName>
    </recommendedName>
</protein>
<evidence type="ECO:0000256" key="2">
    <source>
        <dbReference type="SAM" id="Phobius"/>
    </source>
</evidence>
<dbReference type="InterPro" id="IPR028994">
    <property type="entry name" value="Integrin_alpha_N"/>
</dbReference>
<dbReference type="Proteomes" id="UP000178227">
    <property type="component" value="Unassembled WGS sequence"/>
</dbReference>
<keyword evidence="2" id="KW-0812">Transmembrane</keyword>
<feature type="transmembrane region" description="Helical" evidence="2">
    <location>
        <begin position="7"/>
        <end position="27"/>
    </location>
</feature>
<dbReference type="PANTHER" id="PTHR46580">
    <property type="entry name" value="SENSOR KINASE-RELATED"/>
    <property type="match status" value="1"/>
</dbReference>
<proteinExistence type="predicted"/>
<dbReference type="PANTHER" id="PTHR46580:SF2">
    <property type="entry name" value="MAM DOMAIN-CONTAINING PROTEIN"/>
    <property type="match status" value="1"/>
</dbReference>
<name>A0A1F8GEQ2_9BACT</name>
<keyword evidence="2" id="KW-0472">Membrane</keyword>